<dbReference type="PaxDb" id="6945-B7QMZ7"/>
<reference evidence="1 3" key="1">
    <citation type="submission" date="2008-03" db="EMBL/GenBank/DDBJ databases">
        <title>Annotation of Ixodes scapularis.</title>
        <authorList>
            <consortium name="Ixodes scapularis Genome Project Consortium"/>
            <person name="Caler E."/>
            <person name="Hannick L.I."/>
            <person name="Bidwell S."/>
            <person name="Joardar V."/>
            <person name="Thiagarajan M."/>
            <person name="Amedeo P."/>
            <person name="Galinsky K.J."/>
            <person name="Schobel S."/>
            <person name="Inman J."/>
            <person name="Hostetler J."/>
            <person name="Miller J."/>
            <person name="Hammond M."/>
            <person name="Megy K."/>
            <person name="Lawson D."/>
            <person name="Kodira C."/>
            <person name="Sutton G."/>
            <person name="Meyer J."/>
            <person name="Hill C.A."/>
            <person name="Birren B."/>
            <person name="Nene V."/>
            <person name="Collins F."/>
            <person name="Alarcon-Chaidez F."/>
            <person name="Wikel S."/>
            <person name="Strausberg R."/>
        </authorList>
    </citation>
    <scope>NUCLEOTIDE SEQUENCE [LARGE SCALE GENOMIC DNA]</scope>
    <source>
        <strain evidence="3">Wikel</strain>
        <strain evidence="1">Wikel colony</strain>
    </source>
</reference>
<name>B7QMZ7_IXOSC</name>
<dbReference type="HOGENOM" id="CLU_2981384_0_0_1"/>
<keyword evidence="3" id="KW-1185">Reference proteome</keyword>
<dbReference type="AlphaFoldDB" id="B7QMZ7"/>
<protein>
    <submittedName>
        <fullName evidence="1 2">Uncharacterized protein</fullName>
    </submittedName>
</protein>
<reference evidence="2" key="2">
    <citation type="submission" date="2020-05" db="UniProtKB">
        <authorList>
            <consortium name="EnsemblMetazoa"/>
        </authorList>
    </citation>
    <scope>IDENTIFICATION</scope>
    <source>
        <strain evidence="2">wikel</strain>
    </source>
</reference>
<dbReference type="VEuPathDB" id="VectorBase:ISCI015493"/>
<dbReference type="EMBL" id="DS974352">
    <property type="protein sequence ID" value="EEC20219.1"/>
    <property type="molecule type" value="Genomic_DNA"/>
</dbReference>
<dbReference type="EnsemblMetazoa" id="ISCW015493-RA">
    <property type="protein sequence ID" value="ISCW015493-PA"/>
    <property type="gene ID" value="ISCW015493"/>
</dbReference>
<evidence type="ECO:0000313" key="3">
    <source>
        <dbReference type="Proteomes" id="UP000001555"/>
    </source>
</evidence>
<evidence type="ECO:0000313" key="2">
    <source>
        <dbReference type="EnsemblMetazoa" id="ISCW015493-PA"/>
    </source>
</evidence>
<gene>
    <name evidence="1" type="ORF">IscW_ISCW015493</name>
</gene>
<organism>
    <name type="scientific">Ixodes scapularis</name>
    <name type="common">Black-legged tick</name>
    <name type="synonym">Deer tick</name>
    <dbReference type="NCBI Taxonomy" id="6945"/>
    <lineage>
        <taxon>Eukaryota</taxon>
        <taxon>Metazoa</taxon>
        <taxon>Ecdysozoa</taxon>
        <taxon>Arthropoda</taxon>
        <taxon>Chelicerata</taxon>
        <taxon>Arachnida</taxon>
        <taxon>Acari</taxon>
        <taxon>Parasitiformes</taxon>
        <taxon>Ixodida</taxon>
        <taxon>Ixodoidea</taxon>
        <taxon>Ixodidae</taxon>
        <taxon>Ixodinae</taxon>
        <taxon>Ixodes</taxon>
    </lineage>
</organism>
<dbReference type="Proteomes" id="UP000001555">
    <property type="component" value="Unassembled WGS sequence"/>
</dbReference>
<proteinExistence type="predicted"/>
<dbReference type="VEuPathDB" id="VectorBase:ISCW015493"/>
<sequence>MYYWDETWYNEGHPVSKVWVDTMVKSSGDAFLFDLLTGLKNPTGKGLRLIIAHTGDET</sequence>
<accession>B7QMZ7</accession>
<dbReference type="InParanoid" id="B7QMZ7"/>
<dbReference type="EMBL" id="ABJB010655627">
    <property type="status" value="NOT_ANNOTATED_CDS"/>
    <property type="molecule type" value="Genomic_DNA"/>
</dbReference>
<evidence type="ECO:0000313" key="1">
    <source>
        <dbReference type="EMBL" id="EEC20219.1"/>
    </source>
</evidence>